<evidence type="ECO:0000256" key="2">
    <source>
        <dbReference type="SAM" id="MobiDB-lite"/>
    </source>
</evidence>
<dbReference type="PANTHER" id="PTHR48153:SF4">
    <property type="entry name" value="UBIQUITIN CARBOXYL-TERMINAL HYDROLASE MUG105"/>
    <property type="match status" value="1"/>
</dbReference>
<dbReference type="EMBL" id="JYKN01001684">
    <property type="protein sequence ID" value="KKK19374.1"/>
    <property type="molecule type" value="Genomic_DNA"/>
</dbReference>
<feature type="domain" description="UFSP1/2/DUB catalytic" evidence="3">
    <location>
        <begin position="164"/>
        <end position="383"/>
    </location>
</feature>
<organism evidence="4 5">
    <name type="scientific">Aspergillus ochraceoroseus</name>
    <dbReference type="NCBI Taxonomy" id="138278"/>
    <lineage>
        <taxon>Eukaryota</taxon>
        <taxon>Fungi</taxon>
        <taxon>Dikarya</taxon>
        <taxon>Ascomycota</taxon>
        <taxon>Pezizomycotina</taxon>
        <taxon>Eurotiomycetes</taxon>
        <taxon>Eurotiomycetidae</taxon>
        <taxon>Eurotiales</taxon>
        <taxon>Aspergillaceae</taxon>
        <taxon>Aspergillus</taxon>
        <taxon>Aspergillus subgen. Nidulantes</taxon>
    </lineage>
</organism>
<reference evidence="4 5" key="1">
    <citation type="submission" date="2015-02" db="EMBL/GenBank/DDBJ databases">
        <title>Draft Genome Sequences of Two Closely-Related Aflatoxigenic Aspergillus Species Obtained from the Cote d'Ivoire.</title>
        <authorList>
            <person name="Moore G.G."/>
            <person name="Beltz S.B."/>
            <person name="Mack B.M."/>
        </authorList>
    </citation>
    <scope>NUCLEOTIDE SEQUENCE [LARGE SCALE GENOMIC DNA]</scope>
    <source>
        <strain evidence="4 5">SRRC1432</strain>
    </source>
</reference>
<dbReference type="OrthoDB" id="288987at2759"/>
<dbReference type="Pfam" id="PF07910">
    <property type="entry name" value="Peptidase_C78"/>
    <property type="match status" value="1"/>
</dbReference>
<accession>A0A0F8UI62</accession>
<name>A0A0F8UI62_9EURO</name>
<evidence type="ECO:0000256" key="1">
    <source>
        <dbReference type="ARBA" id="ARBA00022801"/>
    </source>
</evidence>
<dbReference type="Proteomes" id="UP000034947">
    <property type="component" value="Unassembled WGS sequence"/>
</dbReference>
<dbReference type="Gene3D" id="3.90.70.130">
    <property type="match status" value="1"/>
</dbReference>
<dbReference type="AlphaFoldDB" id="A0A0F8UI62"/>
<dbReference type="InterPro" id="IPR012462">
    <property type="entry name" value="UFSP1/2_DUB_cat"/>
</dbReference>
<comment type="caution">
    <text evidence="4">The sequence shown here is derived from an EMBL/GenBank/DDBJ whole genome shotgun (WGS) entry which is preliminary data.</text>
</comment>
<proteinExistence type="predicted"/>
<evidence type="ECO:0000313" key="4">
    <source>
        <dbReference type="EMBL" id="KKK19374.1"/>
    </source>
</evidence>
<dbReference type="VEuPathDB" id="FungiDB:P175DRAFT_0511935"/>
<dbReference type="PANTHER" id="PTHR48153">
    <property type="entry name" value="UFM1-SPECIFIC PROTEASE 2"/>
    <property type="match status" value="1"/>
</dbReference>
<gene>
    <name evidence="4" type="ORF">AOCH_002859</name>
</gene>
<keyword evidence="1" id="KW-0378">Hydrolase</keyword>
<sequence>MDNQGSSDPACPFCPFSDPDSNFVAEHVQYCHPENELHVEPGSNIPAAPMPIPGNQEAAVLGKGPFINQQVSKQSDHPRDHKAIYSNPAPSANIKRLGRSELGPYAYEKRMPSWLLRMLEKGPAATKLNTITTDGKLFKCEVIENQTANVIPALSQLCEQDKSVQRAFFCSAAVHHVTKMPREGGFCGYRNIQMLISYIRQSQSLGYEHFPSLPSIFQLQDMIERAWDMGFNSEGRQETGGIKGTRKYIGTSEAQALLLSLDIQCKATSISKTNEMTAYNNLLSHIAAYFRSACPLDTDKKVILTSLPPIYFQHQGHSLTIVGFEIRDDGSANLLVFDPFNKAPSAVLNTAGAKPKHTEPARLLKAYRRDVNYLQKHKTFELLQLTVPGITPEP</sequence>
<feature type="region of interest" description="Disordered" evidence="2">
    <location>
        <begin position="70"/>
        <end position="91"/>
    </location>
</feature>
<feature type="compositionally biased region" description="Basic and acidic residues" evidence="2">
    <location>
        <begin position="74"/>
        <end position="83"/>
    </location>
</feature>
<evidence type="ECO:0000259" key="3">
    <source>
        <dbReference type="Pfam" id="PF07910"/>
    </source>
</evidence>
<dbReference type="GO" id="GO:0019783">
    <property type="term" value="F:ubiquitin-like protein peptidase activity"/>
    <property type="evidence" value="ECO:0007669"/>
    <property type="project" value="TreeGrafter"/>
</dbReference>
<keyword evidence="5" id="KW-1185">Reference proteome</keyword>
<protein>
    <recommendedName>
        <fullName evidence="3">UFSP1/2/DUB catalytic domain-containing protein</fullName>
    </recommendedName>
</protein>
<evidence type="ECO:0000313" key="5">
    <source>
        <dbReference type="Proteomes" id="UP000034947"/>
    </source>
</evidence>